<protein>
    <submittedName>
        <fullName evidence="3">CX domain-containing protein</fullName>
    </submittedName>
</protein>
<dbReference type="WormBase" id="C44C10.9b">
    <property type="protein sequence ID" value="CE05416"/>
    <property type="gene ID" value="WBGene00008089"/>
</dbReference>
<reference evidence="3 4" key="1">
    <citation type="journal article" date="1998" name="Science">
        <title>Genome sequence of the nematode C. elegans: a platform for investigating biology.</title>
        <authorList>
            <consortium name="The C. elegans sequencing consortium"/>
            <person name="Sulson J.E."/>
            <person name="Waterston R."/>
        </authorList>
    </citation>
    <scope>NUCLEOTIDE SEQUENCE [LARGE SCALE GENOMIC DNA]</scope>
    <source>
        <strain evidence="3 4">Bristol N2</strain>
    </source>
</reference>
<dbReference type="Bgee" id="WBGene00008089">
    <property type="expression patterns" value="Expressed in larva and 3 other cell types or tissues"/>
</dbReference>
<proteinExistence type="evidence at protein level"/>
<sequence>MEIALQGDSKGILYEGYTKAFKQCIFEEGDVEGKNERYEFRCDYDLECCGRTCCIPQATTIPFWLMLILIALAIFLIALLLACLAYYLAKYLKSRPKKDANATSSTTGNKYSALRNNGELVDEYAFQEQKYSTPDDIYSAYGRKYETGSRNGGYKNGYGNGRNLDVERSGGPDDGYRRREYAVSQNYLRRPSNNVYDSDNGSMVRHGVHETVEESFKQEIVYERPVSTDSREML</sequence>
<dbReference type="InParanoid" id="A4UVK2"/>
<dbReference type="FunCoup" id="A4UVK2">
    <property type="interactions" value="7"/>
</dbReference>
<dbReference type="OMA" id="RHGVHET"/>
<dbReference type="PaxDb" id="6239-C44C10.9b"/>
<feature type="compositionally biased region" description="Basic and acidic residues" evidence="1">
    <location>
        <begin position="164"/>
        <end position="177"/>
    </location>
</feature>
<feature type="region of interest" description="Disordered" evidence="1">
    <location>
        <begin position="152"/>
        <end position="177"/>
    </location>
</feature>
<dbReference type="Proteomes" id="UP000001940">
    <property type="component" value="Chromosome X"/>
</dbReference>
<organism evidence="3 4">
    <name type="scientific">Caenorhabditis elegans</name>
    <dbReference type="NCBI Taxonomy" id="6239"/>
    <lineage>
        <taxon>Eukaryota</taxon>
        <taxon>Metazoa</taxon>
        <taxon>Ecdysozoa</taxon>
        <taxon>Nematoda</taxon>
        <taxon>Chromadorea</taxon>
        <taxon>Rhabditida</taxon>
        <taxon>Rhabditina</taxon>
        <taxon>Rhabditomorpha</taxon>
        <taxon>Rhabditoidea</taxon>
        <taxon>Rhabditidae</taxon>
        <taxon>Peloderinae</taxon>
        <taxon>Caenorhabditis</taxon>
    </lineage>
</organism>
<dbReference type="RefSeq" id="NP_001370228.1">
    <property type="nucleotide sequence ID" value="NM_001383650.1"/>
</dbReference>
<dbReference type="AlphaFoldDB" id="A4UVK2"/>
<evidence type="ECO:0000313" key="4">
    <source>
        <dbReference type="Proteomes" id="UP000001940"/>
    </source>
</evidence>
<dbReference type="SMR" id="A4UVK2"/>
<dbReference type="ExpressionAtlas" id="A4UVK2">
    <property type="expression patterns" value="baseline and differential"/>
</dbReference>
<feature type="transmembrane region" description="Helical" evidence="2">
    <location>
        <begin position="63"/>
        <end position="88"/>
    </location>
</feature>
<evidence type="ECO:0000256" key="2">
    <source>
        <dbReference type="SAM" id="Phobius"/>
    </source>
</evidence>
<evidence type="ECO:0000313" key="3">
    <source>
        <dbReference type="EMBL" id="CAM84810.1"/>
    </source>
</evidence>
<name>A4UVK2_CAEEL</name>
<dbReference type="CTD" id="3565088"/>
<evidence type="ECO:0000256" key="1">
    <source>
        <dbReference type="SAM" id="MobiDB-lite"/>
    </source>
</evidence>
<dbReference type="STRING" id="6239.C44C10.9b.1"/>
<gene>
    <name evidence="3 5" type="ORF">C44C10.9</name>
    <name evidence="3" type="ORF">CELE_C44C10.9</name>
</gene>
<dbReference type="HOGENOM" id="CLU_101138_0_0_1"/>
<keyword evidence="2" id="KW-1133">Transmembrane helix</keyword>
<dbReference type="UCSC" id="C44C10.9a">
    <property type="organism name" value="c. elegans"/>
</dbReference>
<dbReference type="EMBL" id="BX284606">
    <property type="protein sequence ID" value="CAM84810.1"/>
    <property type="molecule type" value="Genomic_DNA"/>
</dbReference>
<dbReference type="GeneID" id="3565088"/>
<keyword evidence="4" id="KW-1185">Reference proteome</keyword>
<evidence type="ECO:0007829" key="6">
    <source>
        <dbReference type="PeptideAtlas" id="A4UVK2"/>
    </source>
</evidence>
<keyword evidence="6" id="KW-1267">Proteomics identification</keyword>
<dbReference type="OrthoDB" id="5852096at2759"/>
<evidence type="ECO:0000313" key="5">
    <source>
        <dbReference type="WormBase" id="C44C10.9b"/>
    </source>
</evidence>
<dbReference type="AGR" id="WB:WBGene00008089"/>
<dbReference type="PeptideAtlas" id="A4UVK2"/>
<keyword evidence="2" id="KW-0472">Membrane</keyword>
<dbReference type="iPTMnet" id="A4UVK2"/>
<keyword evidence="2" id="KW-0812">Transmembrane</keyword>
<dbReference type="eggNOG" id="ENOG502S5X7">
    <property type="taxonomic scope" value="Eukaryota"/>
</dbReference>
<accession>A4UVK2</accession>